<keyword evidence="2" id="KW-0812">Transmembrane</keyword>
<feature type="region of interest" description="Disordered" evidence="1">
    <location>
        <begin position="1"/>
        <end position="32"/>
    </location>
</feature>
<feature type="transmembrane region" description="Helical" evidence="2">
    <location>
        <begin position="111"/>
        <end position="129"/>
    </location>
</feature>
<organism evidence="3 4">
    <name type="scientific">Agromyces humatus</name>
    <dbReference type="NCBI Taxonomy" id="279573"/>
    <lineage>
        <taxon>Bacteria</taxon>
        <taxon>Bacillati</taxon>
        <taxon>Actinomycetota</taxon>
        <taxon>Actinomycetes</taxon>
        <taxon>Micrococcales</taxon>
        <taxon>Microbacteriaceae</taxon>
        <taxon>Agromyces</taxon>
    </lineage>
</organism>
<accession>A0ABN2KBQ7</accession>
<comment type="caution">
    <text evidence="3">The sequence shown here is derived from an EMBL/GenBank/DDBJ whole genome shotgun (WGS) entry which is preliminary data.</text>
</comment>
<dbReference type="Pfam" id="PF19545">
    <property type="entry name" value="DUF6069"/>
    <property type="match status" value="1"/>
</dbReference>
<keyword evidence="2" id="KW-1133">Transmembrane helix</keyword>
<dbReference type="InterPro" id="IPR045713">
    <property type="entry name" value="DUF6069"/>
</dbReference>
<gene>
    <name evidence="3" type="ORF">GCM10009747_07770</name>
</gene>
<evidence type="ECO:0000256" key="1">
    <source>
        <dbReference type="SAM" id="MobiDB-lite"/>
    </source>
</evidence>
<feature type="compositionally biased region" description="Polar residues" evidence="1">
    <location>
        <begin position="12"/>
        <end position="24"/>
    </location>
</feature>
<evidence type="ECO:0000313" key="3">
    <source>
        <dbReference type="EMBL" id="GAA1752533.1"/>
    </source>
</evidence>
<sequence>MRPGARSVAGMNETTTQYSPSNAGENARADASGSRRRRYGRVAILVAAVAGPLVVWAIAVPIARIDLTAGTGPAAPTVTPSSIVVAGLVMGFGAWGVIAVLERFSTRSGRIFAIVGWTVLVLSLLGPVVTGATGVVLAVLLAMHLATGATLIIGLPLAARGAATVYGARLER</sequence>
<keyword evidence="4" id="KW-1185">Reference proteome</keyword>
<evidence type="ECO:0000256" key="2">
    <source>
        <dbReference type="SAM" id="Phobius"/>
    </source>
</evidence>
<dbReference type="EMBL" id="BAAANH010000001">
    <property type="protein sequence ID" value="GAA1752533.1"/>
    <property type="molecule type" value="Genomic_DNA"/>
</dbReference>
<proteinExistence type="predicted"/>
<protein>
    <submittedName>
        <fullName evidence="3">Uncharacterized protein</fullName>
    </submittedName>
</protein>
<dbReference type="Proteomes" id="UP001500506">
    <property type="component" value="Unassembled WGS sequence"/>
</dbReference>
<feature type="transmembrane region" description="Helical" evidence="2">
    <location>
        <begin position="135"/>
        <end position="159"/>
    </location>
</feature>
<feature type="transmembrane region" description="Helical" evidence="2">
    <location>
        <begin position="83"/>
        <end position="104"/>
    </location>
</feature>
<name>A0ABN2KBQ7_9MICO</name>
<feature type="transmembrane region" description="Helical" evidence="2">
    <location>
        <begin position="42"/>
        <end position="63"/>
    </location>
</feature>
<keyword evidence="2" id="KW-0472">Membrane</keyword>
<reference evidence="3 4" key="1">
    <citation type="journal article" date="2019" name="Int. J. Syst. Evol. Microbiol.">
        <title>The Global Catalogue of Microorganisms (GCM) 10K type strain sequencing project: providing services to taxonomists for standard genome sequencing and annotation.</title>
        <authorList>
            <consortium name="The Broad Institute Genomics Platform"/>
            <consortium name="The Broad Institute Genome Sequencing Center for Infectious Disease"/>
            <person name="Wu L."/>
            <person name="Ma J."/>
        </authorList>
    </citation>
    <scope>NUCLEOTIDE SEQUENCE [LARGE SCALE GENOMIC DNA]</scope>
    <source>
        <strain evidence="3 4">JCM 14319</strain>
    </source>
</reference>
<evidence type="ECO:0000313" key="4">
    <source>
        <dbReference type="Proteomes" id="UP001500506"/>
    </source>
</evidence>